<organism evidence="2 3">
    <name type="scientific">Herbaspirillum frisingense</name>
    <dbReference type="NCBI Taxonomy" id="92645"/>
    <lineage>
        <taxon>Bacteria</taxon>
        <taxon>Pseudomonadati</taxon>
        <taxon>Pseudomonadota</taxon>
        <taxon>Betaproteobacteria</taxon>
        <taxon>Burkholderiales</taxon>
        <taxon>Oxalobacteraceae</taxon>
        <taxon>Herbaspirillum</taxon>
    </lineage>
</organism>
<dbReference type="NCBIfam" id="TIGR01539">
    <property type="entry name" value="portal_lambda"/>
    <property type="match status" value="1"/>
</dbReference>
<evidence type="ECO:0000313" key="2">
    <source>
        <dbReference type="EMBL" id="MDR6583801.1"/>
    </source>
</evidence>
<dbReference type="Proteomes" id="UP001260715">
    <property type="component" value="Unassembled WGS sequence"/>
</dbReference>
<feature type="compositionally biased region" description="Acidic residues" evidence="1">
    <location>
        <begin position="524"/>
        <end position="534"/>
    </location>
</feature>
<protein>
    <submittedName>
        <fullName evidence="2">Lambda family phage portal protein</fullName>
    </submittedName>
</protein>
<proteinExistence type="predicted"/>
<feature type="compositionally biased region" description="Basic and acidic residues" evidence="1">
    <location>
        <begin position="497"/>
        <end position="507"/>
    </location>
</feature>
<gene>
    <name evidence="2" type="ORF">J2W50_001999</name>
</gene>
<dbReference type="EMBL" id="JAVDSJ010000002">
    <property type="protein sequence ID" value="MDR6583801.1"/>
    <property type="molecule type" value="Genomic_DNA"/>
</dbReference>
<evidence type="ECO:0000256" key="1">
    <source>
        <dbReference type="SAM" id="MobiDB-lite"/>
    </source>
</evidence>
<keyword evidence="3" id="KW-1185">Reference proteome</keyword>
<dbReference type="RefSeq" id="WP_310010360.1">
    <property type="nucleotide sequence ID" value="NZ_JAVDSJ010000002.1"/>
</dbReference>
<dbReference type="Pfam" id="PF05136">
    <property type="entry name" value="Phage_portal_2"/>
    <property type="match status" value="1"/>
</dbReference>
<evidence type="ECO:0000313" key="3">
    <source>
        <dbReference type="Proteomes" id="UP001260715"/>
    </source>
</evidence>
<reference evidence="2 3" key="1">
    <citation type="submission" date="2023-07" db="EMBL/GenBank/DDBJ databases">
        <title>Sorghum-associated microbial communities from plants grown in Nebraska, USA.</title>
        <authorList>
            <person name="Schachtman D."/>
        </authorList>
    </citation>
    <scope>NUCLEOTIDE SEQUENCE [LARGE SCALE GENOMIC DNA]</scope>
    <source>
        <strain evidence="2 3">596</strain>
    </source>
</reference>
<comment type="caution">
    <text evidence="2">The sequence shown here is derived from an EMBL/GenBank/DDBJ whole genome shotgun (WGS) entry which is preliminary data.</text>
</comment>
<accession>A0ABU1PD06</accession>
<name>A0ABU1PD06_9BURK</name>
<dbReference type="InterPro" id="IPR006429">
    <property type="entry name" value="Phage_lambda_portal"/>
</dbReference>
<feature type="region of interest" description="Disordered" evidence="1">
    <location>
        <begin position="496"/>
        <end position="534"/>
    </location>
</feature>
<sequence>MTSTSWYNEERVAQRGSVVLRQWTAEREAQRKRAAAAEAQRMYAGAQFNRLTSDWTALNTTADSEILTSLRLLRARSRELVRDNGHAKNAIRIIQNNVVGTGVGFQAQVADSRGKLLTSLNDAIEEEYAEWCDAKICHTGGLLHMPDLLRFAIGRVAEDGEVLVRKVRQPFGGGKAPLALEVLEADRLLDNWQTAMAPNGNAIRMGVEVDQWGRPAAYWLYPSHPGDFQFRTFQASNYIRVPADEIIHLYLVDRWPQTRGVPWMHTVLRRLNDMKGYGEAEIVAARASANIVGFIKAQENPVPDDVVANRQVMDAEPGTFRYLAPGEDFVGFNPSRPNAALEPFMRFMLREISAGIGVSYESLSRDYSQSNYSSSRLSLLDDRDLWRLLQGWLIRNLCSPIKREWLNAAVLAGQVNIPDFYSKQRKYQRERWKPRGWSWIDPTKEVLAYKMAVRSGFMSASDVIAQTNGGADIEDTYRARRAELDMAADMDLVFDTDPAKVDEKDKAVAGADDPPPDPPAEAGAEGEEPATGED</sequence>